<dbReference type="Proteomes" id="UP000249134">
    <property type="component" value="Chromosome 1"/>
</dbReference>
<name>A0A2X4ZQM6_LEDLE</name>
<proteinExistence type="predicted"/>
<dbReference type="KEGG" id="blen:NCTC4824_03734"/>
<dbReference type="EMBL" id="LS483476">
    <property type="protein sequence ID" value="SQI62684.1"/>
    <property type="molecule type" value="Genomic_DNA"/>
</dbReference>
<protein>
    <submittedName>
        <fullName evidence="1">Co-sigma factor</fullName>
    </submittedName>
</protein>
<dbReference type="AlphaFoldDB" id="A0A2X4ZQM6"/>
<reference evidence="1 2" key="1">
    <citation type="submission" date="2018-06" db="EMBL/GenBank/DDBJ databases">
        <authorList>
            <consortium name="Pathogen Informatics"/>
            <person name="Doyle S."/>
        </authorList>
    </citation>
    <scope>NUCLEOTIDE SEQUENCE [LARGE SCALE GENOMIC DNA]</scope>
    <source>
        <strain evidence="1 2">NCTC4824</strain>
    </source>
</reference>
<dbReference type="RefSeq" id="WP_066144456.1">
    <property type="nucleotide sequence ID" value="NZ_CBCSGM010000003.1"/>
</dbReference>
<evidence type="ECO:0000313" key="1">
    <source>
        <dbReference type="EMBL" id="SQI62684.1"/>
    </source>
</evidence>
<gene>
    <name evidence="1" type="primary">yvrHa</name>
    <name evidence="1" type="ORF">NCTC4824_03734</name>
</gene>
<accession>A0A2X4ZQM6</accession>
<keyword evidence="2" id="KW-1185">Reference proteome</keyword>
<evidence type="ECO:0000313" key="2">
    <source>
        <dbReference type="Proteomes" id="UP000249134"/>
    </source>
</evidence>
<organism evidence="1 2">
    <name type="scientific">Lederbergia lenta</name>
    <name type="common">Bacillus lentus</name>
    <dbReference type="NCBI Taxonomy" id="1467"/>
    <lineage>
        <taxon>Bacteria</taxon>
        <taxon>Bacillati</taxon>
        <taxon>Bacillota</taxon>
        <taxon>Bacilli</taxon>
        <taxon>Bacillales</taxon>
        <taxon>Bacillaceae</taxon>
        <taxon>Lederbergia</taxon>
    </lineage>
</organism>
<sequence>MFHKKDESTKEIIEIIDDFNSKIKKSLSNTTYQDRDDLEQEIKLKIIEKLYTVEFNDPPSFWKLTNL</sequence>